<dbReference type="GeneID" id="41542628"/>
<reference evidence="1 2" key="1">
    <citation type="submission" date="2019-04" db="EMBL/GenBank/DDBJ databases">
        <title>Draft genome sequences of Streptomyces avermitilis ATCC 31267.</title>
        <authorList>
            <person name="Komaki H."/>
            <person name="Tamura T."/>
            <person name="Hosoyama A."/>
        </authorList>
    </citation>
    <scope>NUCLEOTIDE SEQUENCE [LARGE SCALE GENOMIC DNA]</scope>
    <source>
        <strain evidence="1 2">ATCC 31267</strain>
    </source>
</reference>
<gene>
    <name evidence="1" type="ORF">SAV31267_035680</name>
</gene>
<accession>A0A4D4MPM2</accession>
<name>A0A4D4MPM2_STRAX</name>
<dbReference type="EMBL" id="BJHY01000001">
    <property type="protein sequence ID" value="GDY74083.1"/>
    <property type="molecule type" value="Genomic_DNA"/>
</dbReference>
<dbReference type="STRING" id="33903.AQJ43_23635"/>
<dbReference type="AlphaFoldDB" id="A0A4D4MPM2"/>
<protein>
    <submittedName>
        <fullName evidence="1">Uncharacterized protein</fullName>
    </submittedName>
</protein>
<evidence type="ECO:0000313" key="1">
    <source>
        <dbReference type="EMBL" id="GDY74083.1"/>
    </source>
</evidence>
<dbReference type="Proteomes" id="UP000299211">
    <property type="component" value="Unassembled WGS sequence"/>
</dbReference>
<organism evidence="1 2">
    <name type="scientific">Streptomyces avermitilis</name>
    <dbReference type="NCBI Taxonomy" id="33903"/>
    <lineage>
        <taxon>Bacteria</taxon>
        <taxon>Bacillati</taxon>
        <taxon>Actinomycetota</taxon>
        <taxon>Actinomycetes</taxon>
        <taxon>Kitasatosporales</taxon>
        <taxon>Streptomycetaceae</taxon>
        <taxon>Streptomyces</taxon>
    </lineage>
</organism>
<sequence>MNQPTVSLNDLIRTRIEEIAEDLWANHRVMQVPSGEARWLEVGHAVVAEQWSCHQNHGDGVCGEPLVPYQVAKELLGCPEDPTFPEDEFKRELIPFDHLDPIWGFNASELIHFSDVRAMHGVYGEPFNTPDGIIEWRYPDEGAQG</sequence>
<proteinExistence type="predicted"/>
<comment type="caution">
    <text evidence="1">The sequence shown here is derived from an EMBL/GenBank/DDBJ whole genome shotgun (WGS) entry which is preliminary data.</text>
</comment>
<dbReference type="RefSeq" id="WP_010986939.1">
    <property type="nucleotide sequence ID" value="NZ_BAABTN010000049.1"/>
</dbReference>
<evidence type="ECO:0000313" key="2">
    <source>
        <dbReference type="Proteomes" id="UP000299211"/>
    </source>
</evidence>